<dbReference type="AlphaFoldDB" id="A0A1H2R2W4"/>
<dbReference type="EMBL" id="FNNB01000001">
    <property type="protein sequence ID" value="SDW13214.1"/>
    <property type="molecule type" value="Genomic_DNA"/>
</dbReference>
<dbReference type="RefSeq" id="WP_074634602.1">
    <property type="nucleotide sequence ID" value="NZ_CP160849.1"/>
</dbReference>
<name>A0A1H2R2W4_9RHOB</name>
<feature type="domain" description="RiboL-PSP-HEPN" evidence="1">
    <location>
        <begin position="32"/>
        <end position="199"/>
    </location>
</feature>
<dbReference type="GeneID" id="94019682"/>
<evidence type="ECO:0000259" key="1">
    <source>
        <dbReference type="Pfam" id="PF18735"/>
    </source>
</evidence>
<dbReference type="InterPro" id="IPR041519">
    <property type="entry name" value="HEPN_RiboL-PSP"/>
</dbReference>
<evidence type="ECO:0000313" key="3">
    <source>
        <dbReference type="Proteomes" id="UP000183076"/>
    </source>
</evidence>
<protein>
    <recommendedName>
        <fullName evidence="1">RiboL-PSP-HEPN domain-containing protein</fullName>
    </recommendedName>
</protein>
<sequence length="208" mass="23357">MTESSAAFAQLELAIVEARGILQDLPEHDVVSRLHELKLRSFVLLCHAAFEEYLERVSLAVLSNSLKAFEKDGVVRDPLLAAGSFYKIVLANEINVRFAGDRLQDVLDVVFKRAISEHKKAVDENHGVKTKDQDVLFLPLGIRLFEFDRILSQSLNSFGELRGGMAHGFGMKTIAPKAGQEAKIHNMIRLILSFDNFLCERHVVKLDQ</sequence>
<proteinExistence type="predicted"/>
<accession>A0A1H2R2W4</accession>
<dbReference type="Proteomes" id="UP000183076">
    <property type="component" value="Unassembled WGS sequence"/>
</dbReference>
<reference evidence="3" key="1">
    <citation type="submission" date="2016-10" db="EMBL/GenBank/DDBJ databases">
        <authorList>
            <person name="Varghese N."/>
            <person name="Submissions S."/>
        </authorList>
    </citation>
    <scope>NUCLEOTIDE SEQUENCE [LARGE SCALE GENOMIC DNA]</scope>
    <source>
        <strain evidence="3">DSM 10014</strain>
    </source>
</reference>
<evidence type="ECO:0000313" key="2">
    <source>
        <dbReference type="EMBL" id="SDW13214.1"/>
    </source>
</evidence>
<dbReference type="Pfam" id="PF18735">
    <property type="entry name" value="HEPN_RiboL-PSP"/>
    <property type="match status" value="1"/>
</dbReference>
<organism evidence="2 3">
    <name type="scientific">Sulfitobacter pontiacus</name>
    <dbReference type="NCBI Taxonomy" id="60137"/>
    <lineage>
        <taxon>Bacteria</taxon>
        <taxon>Pseudomonadati</taxon>
        <taxon>Pseudomonadota</taxon>
        <taxon>Alphaproteobacteria</taxon>
        <taxon>Rhodobacterales</taxon>
        <taxon>Roseobacteraceae</taxon>
        <taxon>Sulfitobacter</taxon>
    </lineage>
</organism>
<gene>
    <name evidence="2" type="ORF">SAMN04488041_101362</name>
</gene>